<protein>
    <submittedName>
        <fullName evidence="1">Uncharacterized protein</fullName>
    </submittedName>
</protein>
<keyword evidence="2" id="KW-1185">Reference proteome</keyword>
<dbReference type="EMBL" id="MU118193">
    <property type="protein sequence ID" value="KAF9643707.1"/>
    <property type="molecule type" value="Genomic_DNA"/>
</dbReference>
<name>A0ACB6Z2B3_THEGA</name>
<accession>A0ACB6Z2B3</accession>
<gene>
    <name evidence="1" type="ORF">BDM02DRAFT_3132238</name>
</gene>
<comment type="caution">
    <text evidence="1">The sequence shown here is derived from an EMBL/GenBank/DDBJ whole genome shotgun (WGS) entry which is preliminary data.</text>
</comment>
<evidence type="ECO:0000313" key="2">
    <source>
        <dbReference type="Proteomes" id="UP000886501"/>
    </source>
</evidence>
<sequence length="352" mass="40248">MKIARKIARKIEQEKKEKRTWWSFEYFPPRTVQDLQNLVDGIEHMRLLSPDFTNITCKMRSRGLGKSTDITMFWFLKGTPQPGRKSGRPSNETLSVELTSLNTSENTMVTTLISLSPAFQNIFSPPEQFRTESKYLKAKIDLDCSWIFTQMFLDVNLFIRWATRMANTVILQHLLDVLEPIKNNDENRIHEAAPMETVLNVITPGRRNETIRPIFWANHTKSHIARTKNWDEYPNSRFGDVRSPMYGEIDGYGVSLKQTKEEALKIWGSPTEFGTFKAVFRDFCLGKVPSLPWSEQGPSSETEVITKKLAQINDLGFLTINSQPAVNGVSSDDKVFGWGPGNGFVYQKVILS</sequence>
<reference evidence="1" key="1">
    <citation type="submission" date="2019-10" db="EMBL/GenBank/DDBJ databases">
        <authorList>
            <consortium name="DOE Joint Genome Institute"/>
            <person name="Kuo A."/>
            <person name="Miyauchi S."/>
            <person name="Kiss E."/>
            <person name="Drula E."/>
            <person name="Kohler A."/>
            <person name="Sanchez-Garcia M."/>
            <person name="Andreopoulos B."/>
            <person name="Barry K.W."/>
            <person name="Bonito G."/>
            <person name="Buee M."/>
            <person name="Carver A."/>
            <person name="Chen C."/>
            <person name="Cichocki N."/>
            <person name="Clum A."/>
            <person name="Culley D."/>
            <person name="Crous P.W."/>
            <person name="Fauchery L."/>
            <person name="Girlanda M."/>
            <person name="Hayes R."/>
            <person name="Keri Z."/>
            <person name="Labutti K."/>
            <person name="Lipzen A."/>
            <person name="Lombard V."/>
            <person name="Magnuson J."/>
            <person name="Maillard F."/>
            <person name="Morin E."/>
            <person name="Murat C."/>
            <person name="Nolan M."/>
            <person name="Ohm R."/>
            <person name="Pangilinan J."/>
            <person name="Pereira M."/>
            <person name="Perotto S."/>
            <person name="Peter M."/>
            <person name="Riley R."/>
            <person name="Sitrit Y."/>
            <person name="Stielow B."/>
            <person name="Szollosi G."/>
            <person name="Zifcakova L."/>
            <person name="Stursova M."/>
            <person name="Spatafora J.W."/>
            <person name="Tedersoo L."/>
            <person name="Vaario L.-M."/>
            <person name="Yamada A."/>
            <person name="Yan M."/>
            <person name="Wang P."/>
            <person name="Xu J."/>
            <person name="Bruns T."/>
            <person name="Baldrian P."/>
            <person name="Vilgalys R."/>
            <person name="Henrissat B."/>
            <person name="Grigoriev I.V."/>
            <person name="Hibbett D."/>
            <person name="Nagy L.G."/>
            <person name="Martin F.M."/>
        </authorList>
    </citation>
    <scope>NUCLEOTIDE SEQUENCE</scope>
    <source>
        <strain evidence="1">P2</strain>
    </source>
</reference>
<organism evidence="1 2">
    <name type="scientific">Thelephora ganbajun</name>
    <name type="common">Ganba fungus</name>
    <dbReference type="NCBI Taxonomy" id="370292"/>
    <lineage>
        <taxon>Eukaryota</taxon>
        <taxon>Fungi</taxon>
        <taxon>Dikarya</taxon>
        <taxon>Basidiomycota</taxon>
        <taxon>Agaricomycotina</taxon>
        <taxon>Agaricomycetes</taxon>
        <taxon>Thelephorales</taxon>
        <taxon>Thelephoraceae</taxon>
        <taxon>Thelephora</taxon>
    </lineage>
</organism>
<evidence type="ECO:0000313" key="1">
    <source>
        <dbReference type="EMBL" id="KAF9643707.1"/>
    </source>
</evidence>
<proteinExistence type="predicted"/>
<reference evidence="1" key="2">
    <citation type="journal article" date="2020" name="Nat. Commun.">
        <title>Large-scale genome sequencing of mycorrhizal fungi provides insights into the early evolution of symbiotic traits.</title>
        <authorList>
            <person name="Miyauchi S."/>
            <person name="Kiss E."/>
            <person name="Kuo A."/>
            <person name="Drula E."/>
            <person name="Kohler A."/>
            <person name="Sanchez-Garcia M."/>
            <person name="Morin E."/>
            <person name="Andreopoulos B."/>
            <person name="Barry K.W."/>
            <person name="Bonito G."/>
            <person name="Buee M."/>
            <person name="Carver A."/>
            <person name="Chen C."/>
            <person name="Cichocki N."/>
            <person name="Clum A."/>
            <person name="Culley D."/>
            <person name="Crous P.W."/>
            <person name="Fauchery L."/>
            <person name="Girlanda M."/>
            <person name="Hayes R.D."/>
            <person name="Keri Z."/>
            <person name="LaButti K."/>
            <person name="Lipzen A."/>
            <person name="Lombard V."/>
            <person name="Magnuson J."/>
            <person name="Maillard F."/>
            <person name="Murat C."/>
            <person name="Nolan M."/>
            <person name="Ohm R.A."/>
            <person name="Pangilinan J."/>
            <person name="Pereira M.F."/>
            <person name="Perotto S."/>
            <person name="Peter M."/>
            <person name="Pfister S."/>
            <person name="Riley R."/>
            <person name="Sitrit Y."/>
            <person name="Stielow J.B."/>
            <person name="Szollosi G."/>
            <person name="Zifcakova L."/>
            <person name="Stursova M."/>
            <person name="Spatafora J.W."/>
            <person name="Tedersoo L."/>
            <person name="Vaario L.M."/>
            <person name="Yamada A."/>
            <person name="Yan M."/>
            <person name="Wang P."/>
            <person name="Xu J."/>
            <person name="Bruns T."/>
            <person name="Baldrian P."/>
            <person name="Vilgalys R."/>
            <person name="Dunand C."/>
            <person name="Henrissat B."/>
            <person name="Grigoriev I.V."/>
            <person name="Hibbett D."/>
            <person name="Nagy L.G."/>
            <person name="Martin F.M."/>
        </authorList>
    </citation>
    <scope>NUCLEOTIDE SEQUENCE</scope>
    <source>
        <strain evidence="1">P2</strain>
    </source>
</reference>
<dbReference type="Proteomes" id="UP000886501">
    <property type="component" value="Unassembled WGS sequence"/>
</dbReference>